<feature type="transmembrane region" description="Helical" evidence="1">
    <location>
        <begin position="274"/>
        <end position="296"/>
    </location>
</feature>
<evidence type="ECO:0000256" key="1">
    <source>
        <dbReference type="SAM" id="Phobius"/>
    </source>
</evidence>
<keyword evidence="1" id="KW-1133">Transmembrane helix</keyword>
<protein>
    <submittedName>
        <fullName evidence="2">Unannotated protein</fullName>
    </submittedName>
</protein>
<accession>A0A6J6DAE3</accession>
<evidence type="ECO:0000313" key="2">
    <source>
        <dbReference type="EMBL" id="CAB4560881.1"/>
    </source>
</evidence>
<keyword evidence="1" id="KW-0472">Membrane</keyword>
<dbReference type="NCBIfam" id="TIGR01167">
    <property type="entry name" value="LPXTG_anchor"/>
    <property type="match status" value="1"/>
</dbReference>
<dbReference type="AlphaFoldDB" id="A0A6J6DAE3"/>
<gene>
    <name evidence="2" type="ORF">UFOPK1591_00723</name>
</gene>
<dbReference type="EMBL" id="CAEZTD010000045">
    <property type="protein sequence ID" value="CAB4560881.1"/>
    <property type="molecule type" value="Genomic_DNA"/>
</dbReference>
<dbReference type="InterPro" id="IPR011042">
    <property type="entry name" value="6-blade_b-propeller_TolB-like"/>
</dbReference>
<dbReference type="SUPFAM" id="SSF101898">
    <property type="entry name" value="NHL repeat"/>
    <property type="match status" value="1"/>
</dbReference>
<reference evidence="2" key="1">
    <citation type="submission" date="2020-05" db="EMBL/GenBank/DDBJ databases">
        <authorList>
            <person name="Chiriac C."/>
            <person name="Salcher M."/>
            <person name="Ghai R."/>
            <person name="Kavagutti S V."/>
        </authorList>
    </citation>
    <scope>NUCLEOTIDE SEQUENCE</scope>
</reference>
<proteinExistence type="predicted"/>
<keyword evidence="1" id="KW-0812">Transmembrane</keyword>
<name>A0A6J6DAE3_9ZZZZ</name>
<organism evidence="2">
    <name type="scientific">freshwater metagenome</name>
    <dbReference type="NCBI Taxonomy" id="449393"/>
    <lineage>
        <taxon>unclassified sequences</taxon>
        <taxon>metagenomes</taxon>
        <taxon>ecological metagenomes</taxon>
    </lineage>
</organism>
<sequence>MKKKILIAVGTAVSAALLLASTPALAAPRSLPAGEGLYVFGCEDGIIDPAVGLVDVATGAVTEVVPGIEGQCFSSPAYNAVDGKIYVIDWTVGVDLAVFDPVAKTLTLIDAFDCDPYTLAIDASGNAWVWDDDTDNLRPVNLGNAVCGDGVGVVSGTDSFYGMAFAPNGTLYGANYSNGEIGTISTTTGAFAQVGSSAMPSGDNAGLTFDSSGIAWVIDEVNNSEIYSADITDYAGTKQLTGQLTSNGTEFYSEAIVVGPLSTPKLPDTGADSAAMGGIFGSALALAAAGIALVVIRRRSAA</sequence>
<dbReference type="Gene3D" id="2.120.10.30">
    <property type="entry name" value="TolB, C-terminal domain"/>
    <property type="match status" value="1"/>
</dbReference>